<name>G3FF96_9ROSI</name>
<feature type="non-terminal residue" evidence="1">
    <location>
        <position position="87"/>
    </location>
</feature>
<organism evidence="1">
    <name type="scientific">Dimocarpus longan</name>
    <dbReference type="NCBI Taxonomy" id="128017"/>
    <lineage>
        <taxon>Eukaryota</taxon>
        <taxon>Viridiplantae</taxon>
        <taxon>Streptophyta</taxon>
        <taxon>Embryophyta</taxon>
        <taxon>Tracheophyta</taxon>
        <taxon>Spermatophyta</taxon>
        <taxon>Magnoliopsida</taxon>
        <taxon>eudicotyledons</taxon>
        <taxon>Gunneridae</taxon>
        <taxon>Pentapetalae</taxon>
        <taxon>rosids</taxon>
        <taxon>malvids</taxon>
        <taxon>Sapindales</taxon>
        <taxon>Sapindaceae</taxon>
        <taxon>Dimocarpus</taxon>
    </lineage>
</organism>
<proteinExistence type="evidence at transcript level"/>
<accession>G3FF96</accession>
<feature type="non-terminal residue" evidence="1">
    <location>
        <position position="1"/>
    </location>
</feature>
<dbReference type="AlphaFoldDB" id="G3FF96"/>
<protein>
    <submittedName>
        <fullName evidence="1">WRKY transcription factor-like 1</fullName>
    </submittedName>
</protein>
<sequence>RGNAAAAAAAAGMFQPSMLSTPTTMNVNFPQEWFGTYLPSIQNQVSGSIGAGSVYPQNVNCLEQYQQLHDYGLLQDIAPSMFPKREP</sequence>
<dbReference type="EMBL" id="JF708980">
    <property type="protein sequence ID" value="AEO31493.1"/>
    <property type="molecule type" value="mRNA"/>
</dbReference>
<evidence type="ECO:0000313" key="1">
    <source>
        <dbReference type="EMBL" id="AEO31493.1"/>
    </source>
</evidence>
<reference evidence="1" key="1">
    <citation type="submission" date="2011-03" db="EMBL/GenBank/DDBJ databases">
        <title>Studies on transcriptomics of somatic embryogenesis in Dimocarpus longan.</title>
        <authorList>
            <person name="Lai Z."/>
            <person name="Lin Y."/>
            <person name="Ye W."/>
            <person name="Cai A."/>
        </authorList>
    </citation>
    <scope>NUCLEOTIDE SEQUENCE</scope>
</reference>